<sequence>MGEEEAYEVQKESVERIWILITPDKCSGCRLCEVACSLEHEGIVWPEASRIRVFELLPGVNVPHTCVQCPDYPCVNACPTKALSVDEKTGAVLVDEAKCIECGACITACPGDVPRIPVGKGSVVICDLCGGNPKCVEVCHEAGHDALKIVTGNYRPIFRTFAKDPVEKSSEIAKKVFGEEFLG</sequence>
<dbReference type="EMBL" id="CP006670">
    <property type="protein sequence ID" value="EHR77463.1"/>
    <property type="molecule type" value="Genomic_DNA"/>
</dbReference>
<dbReference type="InterPro" id="IPR050294">
    <property type="entry name" value="RnfB_subfamily"/>
</dbReference>
<dbReference type="KEGG" id="tlt:OCC_00050"/>
<feature type="domain" description="4Fe-4S ferredoxin-type" evidence="7">
    <location>
        <begin position="56"/>
        <end position="88"/>
    </location>
</feature>
<dbReference type="GeneID" id="16550884"/>
<evidence type="ECO:0000313" key="8">
    <source>
        <dbReference type="EMBL" id="EHR77463.1"/>
    </source>
</evidence>
<gene>
    <name evidence="8" type="ORF">OCC_00050</name>
</gene>
<dbReference type="Pfam" id="PF12800">
    <property type="entry name" value="Fer4_4"/>
    <property type="match status" value="1"/>
</dbReference>
<keyword evidence="6" id="KW-0411">Iron-sulfur</keyword>
<dbReference type="AlphaFoldDB" id="H3ZRD5"/>
<evidence type="ECO:0000256" key="1">
    <source>
        <dbReference type="ARBA" id="ARBA00022448"/>
    </source>
</evidence>
<dbReference type="PANTHER" id="PTHR42859:SF10">
    <property type="entry name" value="DIMETHYLSULFOXIDE REDUCTASE CHAIN B"/>
    <property type="match status" value="1"/>
</dbReference>
<dbReference type="GO" id="GO:0046872">
    <property type="term" value="F:metal ion binding"/>
    <property type="evidence" value="ECO:0007669"/>
    <property type="project" value="UniProtKB-KW"/>
</dbReference>
<keyword evidence="2" id="KW-0004">4Fe-4S</keyword>
<evidence type="ECO:0000256" key="5">
    <source>
        <dbReference type="ARBA" id="ARBA00023004"/>
    </source>
</evidence>
<evidence type="ECO:0000256" key="3">
    <source>
        <dbReference type="ARBA" id="ARBA00022723"/>
    </source>
</evidence>
<organism evidence="8 9">
    <name type="scientific">Thermococcus litoralis (strain ATCC 51850 / DSM 5473 / JCM 8560 / NS-C)</name>
    <dbReference type="NCBI Taxonomy" id="523849"/>
    <lineage>
        <taxon>Archaea</taxon>
        <taxon>Methanobacteriati</taxon>
        <taxon>Methanobacteriota</taxon>
        <taxon>Thermococci</taxon>
        <taxon>Thermococcales</taxon>
        <taxon>Thermococcaceae</taxon>
        <taxon>Thermococcus</taxon>
    </lineage>
</organism>
<proteinExistence type="predicted"/>
<evidence type="ECO:0000313" key="9">
    <source>
        <dbReference type="Proteomes" id="UP000015502"/>
    </source>
</evidence>
<dbReference type="PROSITE" id="PS00198">
    <property type="entry name" value="4FE4S_FER_1"/>
    <property type="match status" value="1"/>
</dbReference>
<evidence type="ECO:0000256" key="4">
    <source>
        <dbReference type="ARBA" id="ARBA00022982"/>
    </source>
</evidence>
<dbReference type="GO" id="GO:0016491">
    <property type="term" value="F:oxidoreductase activity"/>
    <property type="evidence" value="ECO:0007669"/>
    <property type="project" value="UniProtKB-ARBA"/>
</dbReference>
<feature type="domain" description="4Fe-4S ferredoxin-type" evidence="7">
    <location>
        <begin position="17"/>
        <end position="48"/>
    </location>
</feature>
<dbReference type="InterPro" id="IPR017900">
    <property type="entry name" value="4Fe4S_Fe_S_CS"/>
</dbReference>
<keyword evidence="4" id="KW-0249">Electron transport</keyword>
<name>H3ZRD5_THELN</name>
<dbReference type="PROSITE" id="PS51379">
    <property type="entry name" value="4FE4S_FER_2"/>
    <property type="match status" value="3"/>
</dbReference>
<protein>
    <submittedName>
        <fullName evidence="8">Oxidoreductase</fullName>
    </submittedName>
</protein>
<feature type="domain" description="4Fe-4S ferredoxin-type" evidence="7">
    <location>
        <begin position="90"/>
        <end position="119"/>
    </location>
</feature>
<dbReference type="GO" id="GO:0051539">
    <property type="term" value="F:4 iron, 4 sulfur cluster binding"/>
    <property type="evidence" value="ECO:0007669"/>
    <property type="project" value="UniProtKB-KW"/>
</dbReference>
<dbReference type="SUPFAM" id="SSF54862">
    <property type="entry name" value="4Fe-4S ferredoxins"/>
    <property type="match status" value="1"/>
</dbReference>
<evidence type="ECO:0000256" key="6">
    <source>
        <dbReference type="ARBA" id="ARBA00023014"/>
    </source>
</evidence>
<dbReference type="OrthoDB" id="2837at2157"/>
<keyword evidence="5" id="KW-0408">Iron</keyword>
<evidence type="ECO:0000256" key="2">
    <source>
        <dbReference type="ARBA" id="ARBA00022485"/>
    </source>
</evidence>
<keyword evidence="3" id="KW-0479">Metal-binding</keyword>
<dbReference type="Gene3D" id="3.30.70.20">
    <property type="match status" value="2"/>
</dbReference>
<dbReference type="InterPro" id="IPR017896">
    <property type="entry name" value="4Fe4S_Fe-S-bd"/>
</dbReference>
<keyword evidence="1" id="KW-0813">Transport</keyword>
<keyword evidence="9" id="KW-1185">Reference proteome</keyword>
<dbReference type="STRING" id="523849.OCC_00050"/>
<dbReference type="PANTHER" id="PTHR42859">
    <property type="entry name" value="OXIDOREDUCTASE"/>
    <property type="match status" value="1"/>
</dbReference>
<dbReference type="Proteomes" id="UP000015502">
    <property type="component" value="Chromosome"/>
</dbReference>
<dbReference type="Pfam" id="PF13247">
    <property type="entry name" value="Fer4_11"/>
    <property type="match status" value="1"/>
</dbReference>
<evidence type="ECO:0000259" key="7">
    <source>
        <dbReference type="PROSITE" id="PS51379"/>
    </source>
</evidence>
<dbReference type="CDD" id="cd10550">
    <property type="entry name" value="DMSOR_beta_like"/>
    <property type="match status" value="1"/>
</dbReference>
<reference evidence="8 9" key="1">
    <citation type="journal article" date="2012" name="J. Bacteriol.">
        <title>Genome sequence of the model hyperthermophilic archaeon Thermococcus litoralis NS-C.</title>
        <authorList>
            <person name="Gardner A.F."/>
            <person name="Kumar S."/>
            <person name="Perler F.B."/>
        </authorList>
    </citation>
    <scope>NUCLEOTIDE SEQUENCE [LARGE SCALE GENOMIC DNA]</scope>
    <source>
        <strain evidence="9">ATCC 51850 / DSM 5473 / JCM 8560 / NS-C</strain>
    </source>
</reference>
<dbReference type="PaxDb" id="523849-OCC_00050"/>
<dbReference type="RefSeq" id="WP_004070107.1">
    <property type="nucleotide sequence ID" value="NC_022084.1"/>
</dbReference>
<accession>H3ZRD5</accession>
<dbReference type="HOGENOM" id="CLU_043374_3_2_2"/>